<gene>
    <name evidence="2" type="ORF">NQ315_009273</name>
</gene>
<dbReference type="EMBL" id="JANEYG010000001">
    <property type="protein sequence ID" value="KAJ8925440.1"/>
    <property type="molecule type" value="Genomic_DNA"/>
</dbReference>
<dbReference type="PANTHER" id="PTHR23254:SF18">
    <property type="entry name" value="RE28271P"/>
    <property type="match status" value="1"/>
</dbReference>
<dbReference type="GO" id="GO:0006446">
    <property type="term" value="P:regulation of translational initiation"/>
    <property type="evidence" value="ECO:0007669"/>
    <property type="project" value="TreeGrafter"/>
</dbReference>
<dbReference type="GO" id="GO:0005829">
    <property type="term" value="C:cytosol"/>
    <property type="evidence" value="ECO:0007669"/>
    <property type="project" value="TreeGrafter"/>
</dbReference>
<proteinExistence type="predicted"/>
<feature type="compositionally biased region" description="Gly residues" evidence="1">
    <location>
        <begin position="1"/>
        <end position="10"/>
    </location>
</feature>
<sequence length="440" mass="49037">MSSSGVGRGRGWLNLSKNPNPAAEPPRPGSIPSPTSVNPNSPSLIDESHFADKSNEFIDLINIVKQLNINDDGIKFNQKKKYIVESWKDCCQTGEEVERCFDILHQACLSDGDLASKLVYMISARSFITQEIHDQNIRFMFLRKLQSNFEGIYRIAVKFYKKTNPTAFRNSVQMLGEFYNKARLASGRQLTFMAIAVVTYLEMLLESAQPPDLKLFTTQLYLNGASIKTECPDKSIEILNNVRLLLASDKLLTRECKLWLMLALDIASSRFALLSSEIYKFYQEQLGETAMASFQGVHGALSVQTTHSSGTLDSYQSNVNVLQVTSPLEPANSVSPSNNVQPDSNNTFSSSGFASDTSSHSSSISRDSNSQSAKHGRPILGSGVRFNKNKSNDESNWRDRDQSAGWNNRQKVLGGKGEGRKNIKPGKGWEHDDRFETDYS</sequence>
<reference evidence="2 3" key="1">
    <citation type="journal article" date="2023" name="Insect Mol. Biol.">
        <title>Genome sequencing provides insights into the evolution of gene families encoding plant cell wall-degrading enzymes in longhorned beetles.</title>
        <authorList>
            <person name="Shin N.R."/>
            <person name="Okamura Y."/>
            <person name="Kirsch R."/>
            <person name="Pauchet Y."/>
        </authorList>
    </citation>
    <scope>NUCLEOTIDE SEQUENCE [LARGE SCALE GENOMIC DNA]</scope>
    <source>
        <strain evidence="2">EAD_L_NR</strain>
    </source>
</reference>
<evidence type="ECO:0000313" key="2">
    <source>
        <dbReference type="EMBL" id="KAJ8925440.1"/>
    </source>
</evidence>
<dbReference type="Gene3D" id="1.25.40.180">
    <property type="match status" value="1"/>
</dbReference>
<name>A0AAV8WH34_9CUCU</name>
<feature type="compositionally biased region" description="Basic and acidic residues" evidence="1">
    <location>
        <begin position="390"/>
        <end position="402"/>
    </location>
</feature>
<feature type="compositionally biased region" description="Low complexity" evidence="1">
    <location>
        <begin position="32"/>
        <end position="43"/>
    </location>
</feature>
<evidence type="ECO:0000256" key="1">
    <source>
        <dbReference type="SAM" id="MobiDB-lite"/>
    </source>
</evidence>
<feature type="compositionally biased region" description="Basic and acidic residues" evidence="1">
    <location>
        <begin position="417"/>
        <end position="440"/>
    </location>
</feature>
<dbReference type="InterPro" id="IPR051367">
    <property type="entry name" value="mRNA_TranslReg/HistoneTransl"/>
</dbReference>
<dbReference type="Proteomes" id="UP001159042">
    <property type="component" value="Unassembled WGS sequence"/>
</dbReference>
<organism evidence="2 3">
    <name type="scientific">Exocentrus adspersus</name>
    <dbReference type="NCBI Taxonomy" id="1586481"/>
    <lineage>
        <taxon>Eukaryota</taxon>
        <taxon>Metazoa</taxon>
        <taxon>Ecdysozoa</taxon>
        <taxon>Arthropoda</taxon>
        <taxon>Hexapoda</taxon>
        <taxon>Insecta</taxon>
        <taxon>Pterygota</taxon>
        <taxon>Neoptera</taxon>
        <taxon>Endopterygota</taxon>
        <taxon>Coleoptera</taxon>
        <taxon>Polyphaga</taxon>
        <taxon>Cucujiformia</taxon>
        <taxon>Chrysomeloidea</taxon>
        <taxon>Cerambycidae</taxon>
        <taxon>Lamiinae</taxon>
        <taxon>Acanthocinini</taxon>
        <taxon>Exocentrus</taxon>
    </lineage>
</organism>
<evidence type="ECO:0000313" key="3">
    <source>
        <dbReference type="Proteomes" id="UP001159042"/>
    </source>
</evidence>
<accession>A0AAV8WH34</accession>
<feature type="region of interest" description="Disordered" evidence="1">
    <location>
        <begin position="328"/>
        <end position="440"/>
    </location>
</feature>
<comment type="caution">
    <text evidence="2">The sequence shown here is derived from an EMBL/GenBank/DDBJ whole genome shotgun (WGS) entry which is preliminary data.</text>
</comment>
<dbReference type="PANTHER" id="PTHR23254">
    <property type="entry name" value="EIF4G DOMAIN PROTEIN"/>
    <property type="match status" value="1"/>
</dbReference>
<feature type="compositionally biased region" description="Polar residues" evidence="1">
    <location>
        <begin position="328"/>
        <end position="348"/>
    </location>
</feature>
<feature type="compositionally biased region" description="Pro residues" evidence="1">
    <location>
        <begin position="22"/>
        <end position="31"/>
    </location>
</feature>
<dbReference type="GO" id="GO:0008494">
    <property type="term" value="F:translation activator activity"/>
    <property type="evidence" value="ECO:0007669"/>
    <property type="project" value="TreeGrafter"/>
</dbReference>
<dbReference type="AlphaFoldDB" id="A0AAV8WH34"/>
<protein>
    <submittedName>
        <fullName evidence="2">Uncharacterized protein</fullName>
    </submittedName>
</protein>
<keyword evidence="3" id="KW-1185">Reference proteome</keyword>
<feature type="region of interest" description="Disordered" evidence="1">
    <location>
        <begin position="1"/>
        <end position="45"/>
    </location>
</feature>
<feature type="compositionally biased region" description="Low complexity" evidence="1">
    <location>
        <begin position="349"/>
        <end position="372"/>
    </location>
</feature>